<dbReference type="Ensembl" id="ENSSAUT00010065333.1">
    <property type="protein sequence ID" value="ENSSAUP00010062302.1"/>
    <property type="gene ID" value="ENSSAUG00010025159.1"/>
</dbReference>
<dbReference type="PROSITE" id="PS51857">
    <property type="entry name" value="CSD_2"/>
    <property type="match status" value="1"/>
</dbReference>
<name>A0A671YHP8_SPAAU</name>
<feature type="region of interest" description="Disordered" evidence="1">
    <location>
        <begin position="93"/>
        <end position="189"/>
    </location>
</feature>
<dbReference type="SUPFAM" id="SSF50249">
    <property type="entry name" value="Nucleic acid-binding proteins"/>
    <property type="match status" value="1"/>
</dbReference>
<dbReference type="Pfam" id="PF00313">
    <property type="entry name" value="CSD"/>
    <property type="match status" value="1"/>
</dbReference>
<dbReference type="PANTHER" id="PTHR11544">
    <property type="entry name" value="COLD SHOCK DOMAIN CONTAINING PROTEINS"/>
    <property type="match status" value="1"/>
</dbReference>
<dbReference type="GeneTree" id="ENSGT00940000153341"/>
<dbReference type="Proteomes" id="UP000472265">
    <property type="component" value="Chromosome 1"/>
</dbReference>
<dbReference type="GO" id="GO:0003676">
    <property type="term" value="F:nucleic acid binding"/>
    <property type="evidence" value="ECO:0007669"/>
    <property type="project" value="InterPro"/>
</dbReference>
<proteinExistence type="predicted"/>
<dbReference type="OMA" id="MEYWQNI"/>
<evidence type="ECO:0000259" key="2">
    <source>
        <dbReference type="PROSITE" id="PS51857"/>
    </source>
</evidence>
<dbReference type="CDD" id="cd04458">
    <property type="entry name" value="CSP_CDS"/>
    <property type="match status" value="1"/>
</dbReference>
<evidence type="ECO:0000256" key="1">
    <source>
        <dbReference type="SAM" id="MobiDB-lite"/>
    </source>
</evidence>
<dbReference type="AlphaFoldDB" id="A0A671YHP8"/>
<reference evidence="3" key="1">
    <citation type="submission" date="2021-04" db="EMBL/GenBank/DDBJ databases">
        <authorList>
            <consortium name="Wellcome Sanger Institute Data Sharing"/>
        </authorList>
    </citation>
    <scope>NUCLEOTIDE SEQUENCE [LARGE SCALE GENOMIC DNA]</scope>
</reference>
<evidence type="ECO:0000313" key="3">
    <source>
        <dbReference type="Ensembl" id="ENSSAUP00010062302.1"/>
    </source>
</evidence>
<evidence type="ECO:0000313" key="4">
    <source>
        <dbReference type="Proteomes" id="UP000472265"/>
    </source>
</evidence>
<dbReference type="InterPro" id="IPR050181">
    <property type="entry name" value="Cold_shock_domain"/>
</dbReference>
<dbReference type="InParanoid" id="A0A671YHP8"/>
<dbReference type="InterPro" id="IPR012340">
    <property type="entry name" value="NA-bd_OB-fold"/>
</dbReference>
<keyword evidence="4" id="KW-1185">Reference proteome</keyword>
<sequence length="212" mass="23837">TLPVQKVIATKVLGTVQWFNVRNGYGFINRNDTKEDVFFDVVEGEQGAEVATVTDPVGSAVQGSQYATDRNRYKRYPQTTRVTGGLSQAAEVLTKAPGRRRYPPYFGSGGDENQGVPDQGNRPARQNYNRGFKPKGPPCHRLPWESEEDKENQEGAGPNQQPLRWPTRSNRRPGQTTASACGNDDRKDAKTEVLWKKGIFIVFMEYWQNIKS</sequence>
<reference evidence="3" key="3">
    <citation type="submission" date="2025-09" db="UniProtKB">
        <authorList>
            <consortium name="Ensembl"/>
        </authorList>
    </citation>
    <scope>IDENTIFICATION</scope>
</reference>
<accession>A0A671YHP8</accession>
<reference evidence="3" key="2">
    <citation type="submission" date="2025-08" db="UniProtKB">
        <authorList>
            <consortium name="Ensembl"/>
        </authorList>
    </citation>
    <scope>IDENTIFICATION</scope>
</reference>
<dbReference type="Gene3D" id="2.40.50.140">
    <property type="entry name" value="Nucleic acid-binding proteins"/>
    <property type="match status" value="1"/>
</dbReference>
<protein>
    <recommendedName>
        <fullName evidence="2">CSD domain-containing protein</fullName>
    </recommendedName>
</protein>
<organism evidence="3 4">
    <name type="scientific">Sparus aurata</name>
    <name type="common">Gilthead sea bream</name>
    <dbReference type="NCBI Taxonomy" id="8175"/>
    <lineage>
        <taxon>Eukaryota</taxon>
        <taxon>Metazoa</taxon>
        <taxon>Chordata</taxon>
        <taxon>Craniata</taxon>
        <taxon>Vertebrata</taxon>
        <taxon>Euteleostomi</taxon>
        <taxon>Actinopterygii</taxon>
        <taxon>Neopterygii</taxon>
        <taxon>Teleostei</taxon>
        <taxon>Neoteleostei</taxon>
        <taxon>Acanthomorphata</taxon>
        <taxon>Eupercaria</taxon>
        <taxon>Spariformes</taxon>
        <taxon>Sparidae</taxon>
        <taxon>Sparus</taxon>
    </lineage>
</organism>
<feature type="domain" description="CSD" evidence="2">
    <location>
        <begin position="11"/>
        <end position="84"/>
    </location>
</feature>
<dbReference type="InterPro" id="IPR002059">
    <property type="entry name" value="CSP_DNA-bd"/>
</dbReference>